<feature type="domain" description="GerMN" evidence="2">
    <location>
        <begin position="84"/>
        <end position="176"/>
    </location>
</feature>
<dbReference type="PROSITE" id="PS51257">
    <property type="entry name" value="PROKAR_LIPOPROTEIN"/>
    <property type="match status" value="1"/>
</dbReference>
<dbReference type="InterPro" id="IPR019606">
    <property type="entry name" value="GerMN"/>
</dbReference>
<evidence type="ECO:0000313" key="3">
    <source>
        <dbReference type="EMBL" id="KXG76512.1"/>
    </source>
</evidence>
<feature type="chain" id="PRO_5007491576" evidence="1">
    <location>
        <begin position="21"/>
        <end position="339"/>
    </location>
</feature>
<dbReference type="Proteomes" id="UP000070456">
    <property type="component" value="Unassembled WGS sequence"/>
</dbReference>
<dbReference type="STRING" id="520762.AN619_10430"/>
<accession>A0A140L7I7</accession>
<feature type="signal peptide" evidence="1">
    <location>
        <begin position="1"/>
        <end position="20"/>
    </location>
</feature>
<dbReference type="Pfam" id="PF10646">
    <property type="entry name" value="Germane"/>
    <property type="match status" value="2"/>
</dbReference>
<dbReference type="EMBL" id="LOEE01000027">
    <property type="protein sequence ID" value="KXG76512.1"/>
    <property type="molecule type" value="Genomic_DNA"/>
</dbReference>
<name>A0A140L7I7_9FIRM</name>
<protein>
    <submittedName>
        <fullName evidence="3">Spore germination protein GerM</fullName>
    </submittedName>
</protein>
<feature type="domain" description="GerMN" evidence="2">
    <location>
        <begin position="234"/>
        <end position="323"/>
    </location>
</feature>
<dbReference type="AlphaFoldDB" id="A0A140L7I7"/>
<dbReference type="RefSeq" id="WP_068555432.1">
    <property type="nucleotide sequence ID" value="NZ_LOEE01000027.1"/>
</dbReference>
<dbReference type="OrthoDB" id="9809406at2"/>
<keyword evidence="4" id="KW-1185">Reference proteome</keyword>
<keyword evidence="1" id="KW-0732">Signal</keyword>
<dbReference type="SMART" id="SM00909">
    <property type="entry name" value="Germane"/>
    <property type="match status" value="2"/>
</dbReference>
<proteinExistence type="predicted"/>
<evidence type="ECO:0000313" key="4">
    <source>
        <dbReference type="Proteomes" id="UP000070456"/>
    </source>
</evidence>
<evidence type="ECO:0000256" key="1">
    <source>
        <dbReference type="SAM" id="SignalP"/>
    </source>
</evidence>
<gene>
    <name evidence="3" type="primary">gerM</name>
    <name evidence="3" type="ORF">AN619_10430</name>
</gene>
<organism evidence="3 4">
    <name type="scientific">Thermotalea metallivorans</name>
    <dbReference type="NCBI Taxonomy" id="520762"/>
    <lineage>
        <taxon>Bacteria</taxon>
        <taxon>Bacillati</taxon>
        <taxon>Bacillota</taxon>
        <taxon>Clostridia</taxon>
        <taxon>Peptostreptococcales</taxon>
        <taxon>Thermotaleaceae</taxon>
        <taxon>Thermotalea</taxon>
    </lineage>
</organism>
<comment type="caution">
    <text evidence="3">The sequence shown here is derived from an EMBL/GenBank/DDBJ whole genome shotgun (WGS) entry which is preliminary data.</text>
</comment>
<evidence type="ECO:0000259" key="2">
    <source>
        <dbReference type="SMART" id="SM00909"/>
    </source>
</evidence>
<sequence>MKRNCFIALFLVLCMMISLAGCTNPIRMVKNLFDDEDKAASNIIENDPSAQGDVQLRDTVLYYKDDKGFLIPVMRKIPWTEGIAKATLASLVDNPANRKDMESIGLIPVIPANTEIRGMDIDNGLCKVDFSSDFLNYATKAEEESLVKAVVYTLTEFVTIDRVQLMIDGKIQKKLPFGTEVGKPITRDNINYVSAVPSKDKVVVYYEGTTNGLETYFVPVTKAVDKKDSLGVNAIDALDALVEGPPEGSGLYTQIPKGTKVISVDMNNAVAYVNFNEEILKIKDSAETAESVIKSIALTLREQYKDVTAVKILANGKEVELGKVRKEEAVAVPTFANQY</sequence>
<reference evidence="3 4" key="1">
    <citation type="submission" date="2015-12" db="EMBL/GenBank/DDBJ databases">
        <title>Draft genome sequence of the thermoanaerobe Thermotalea metallivorans, an isolate from the runoff channel of the Great Artesian Basin, Australia.</title>
        <authorList>
            <person name="Patel B.K."/>
        </authorList>
    </citation>
    <scope>NUCLEOTIDE SEQUENCE [LARGE SCALE GENOMIC DNA]</scope>
    <source>
        <strain evidence="3 4">B2-1</strain>
    </source>
</reference>